<dbReference type="Proteomes" id="UP000031443">
    <property type="component" value="Unassembled WGS sequence"/>
</dbReference>
<dbReference type="AlphaFoldDB" id="M7BDP4"/>
<organism evidence="2 3">
    <name type="scientific">Chelonia mydas</name>
    <name type="common">Green sea-turtle</name>
    <name type="synonym">Chelonia agassizi</name>
    <dbReference type="NCBI Taxonomy" id="8469"/>
    <lineage>
        <taxon>Eukaryota</taxon>
        <taxon>Metazoa</taxon>
        <taxon>Chordata</taxon>
        <taxon>Craniata</taxon>
        <taxon>Vertebrata</taxon>
        <taxon>Euteleostomi</taxon>
        <taxon>Archelosauria</taxon>
        <taxon>Testudinata</taxon>
        <taxon>Testudines</taxon>
        <taxon>Cryptodira</taxon>
        <taxon>Durocryptodira</taxon>
        <taxon>Americhelydia</taxon>
        <taxon>Chelonioidea</taxon>
        <taxon>Cheloniidae</taxon>
        <taxon>Chelonia</taxon>
    </lineage>
</organism>
<keyword evidence="3" id="KW-1185">Reference proteome</keyword>
<gene>
    <name evidence="2" type="ORF">UY3_09008</name>
</gene>
<evidence type="ECO:0000313" key="2">
    <source>
        <dbReference type="EMBL" id="EMP33715.1"/>
    </source>
</evidence>
<evidence type="ECO:0000313" key="3">
    <source>
        <dbReference type="Proteomes" id="UP000031443"/>
    </source>
</evidence>
<evidence type="ECO:0000256" key="1">
    <source>
        <dbReference type="SAM" id="MobiDB-lite"/>
    </source>
</evidence>
<protein>
    <submittedName>
        <fullName evidence="2">Uncharacterized protein</fullName>
    </submittedName>
</protein>
<proteinExistence type="predicted"/>
<feature type="region of interest" description="Disordered" evidence="1">
    <location>
        <begin position="1"/>
        <end position="32"/>
    </location>
</feature>
<dbReference type="EMBL" id="KB535131">
    <property type="protein sequence ID" value="EMP33715.1"/>
    <property type="molecule type" value="Genomic_DNA"/>
</dbReference>
<name>M7BDP4_CHEMY</name>
<accession>M7BDP4</accession>
<sequence length="110" mass="11833">MLVSFRETSVFDDENSHPRKHQNGISSATCPMPRNAMEQLRGRLLLLKTVNSANSTLTDADKPLSVDTVRSTEDASIDLAATVWGDGVTTPMEKFLLSAQAASTLGAVQV</sequence>
<reference evidence="3" key="1">
    <citation type="journal article" date="2013" name="Nat. Genet.">
        <title>The draft genomes of soft-shell turtle and green sea turtle yield insights into the development and evolution of the turtle-specific body plan.</title>
        <authorList>
            <person name="Wang Z."/>
            <person name="Pascual-Anaya J."/>
            <person name="Zadissa A."/>
            <person name="Li W."/>
            <person name="Niimura Y."/>
            <person name="Huang Z."/>
            <person name="Li C."/>
            <person name="White S."/>
            <person name="Xiong Z."/>
            <person name="Fang D."/>
            <person name="Wang B."/>
            <person name="Ming Y."/>
            <person name="Chen Y."/>
            <person name="Zheng Y."/>
            <person name="Kuraku S."/>
            <person name="Pignatelli M."/>
            <person name="Herrero J."/>
            <person name="Beal K."/>
            <person name="Nozawa M."/>
            <person name="Li Q."/>
            <person name="Wang J."/>
            <person name="Zhang H."/>
            <person name="Yu L."/>
            <person name="Shigenobu S."/>
            <person name="Wang J."/>
            <person name="Liu J."/>
            <person name="Flicek P."/>
            <person name="Searle S."/>
            <person name="Wang J."/>
            <person name="Kuratani S."/>
            <person name="Yin Y."/>
            <person name="Aken B."/>
            <person name="Zhang G."/>
            <person name="Irie N."/>
        </authorList>
    </citation>
    <scope>NUCLEOTIDE SEQUENCE [LARGE SCALE GENOMIC DNA]</scope>
</reference>